<dbReference type="PROSITE" id="PS51198">
    <property type="entry name" value="UVRD_HELICASE_ATP_BIND"/>
    <property type="match status" value="1"/>
</dbReference>
<feature type="compositionally biased region" description="Basic and acidic residues" evidence="6">
    <location>
        <begin position="19"/>
        <end position="34"/>
    </location>
</feature>
<dbReference type="InterPro" id="IPR014016">
    <property type="entry name" value="UvrD-like_ATP-bd"/>
</dbReference>
<name>Q8FTQ9_COREF</name>
<dbReference type="Pfam" id="PF13538">
    <property type="entry name" value="UvrD_C_2"/>
    <property type="match status" value="1"/>
</dbReference>
<evidence type="ECO:0000256" key="1">
    <source>
        <dbReference type="ARBA" id="ARBA00022741"/>
    </source>
</evidence>
<protein>
    <recommendedName>
        <fullName evidence="7">UvrD-like helicase ATP-binding domain-containing protein</fullName>
    </recommendedName>
</protein>
<proteinExistence type="predicted"/>
<dbReference type="GO" id="GO:0000725">
    <property type="term" value="P:recombinational repair"/>
    <property type="evidence" value="ECO:0007669"/>
    <property type="project" value="TreeGrafter"/>
</dbReference>
<evidence type="ECO:0000256" key="6">
    <source>
        <dbReference type="SAM" id="MobiDB-lite"/>
    </source>
</evidence>
<dbReference type="HOGENOM" id="CLU_010312_3_1_11"/>
<keyword evidence="9" id="KW-1185">Reference proteome</keyword>
<dbReference type="InterPro" id="IPR027417">
    <property type="entry name" value="P-loop_NTPase"/>
</dbReference>
<dbReference type="Pfam" id="PF13245">
    <property type="entry name" value="AAA_19"/>
    <property type="match status" value="1"/>
</dbReference>
<evidence type="ECO:0000313" key="8">
    <source>
        <dbReference type="EMBL" id="BAC18312.1"/>
    </source>
</evidence>
<dbReference type="GO" id="GO:0043138">
    <property type="term" value="F:3'-5' DNA helicase activity"/>
    <property type="evidence" value="ECO:0007669"/>
    <property type="project" value="TreeGrafter"/>
</dbReference>
<feature type="domain" description="UvrD-like helicase ATP-binding" evidence="7">
    <location>
        <begin position="228"/>
        <end position="657"/>
    </location>
</feature>
<dbReference type="InterPro" id="IPR027785">
    <property type="entry name" value="UvrD-like_helicase_C"/>
</dbReference>
<keyword evidence="3 5" id="KW-0347">Helicase</keyword>
<feature type="region of interest" description="Disordered" evidence="6">
    <location>
        <begin position="1"/>
        <end position="34"/>
    </location>
</feature>
<organism evidence="8 9">
    <name type="scientific">Corynebacterium efficiens (strain DSM 44549 / YS-314 / AJ 12310 / JCM 11189 / NBRC 100395)</name>
    <dbReference type="NCBI Taxonomy" id="196164"/>
    <lineage>
        <taxon>Bacteria</taxon>
        <taxon>Bacillati</taxon>
        <taxon>Actinomycetota</taxon>
        <taxon>Actinomycetes</taxon>
        <taxon>Mycobacteriales</taxon>
        <taxon>Corynebacteriaceae</taxon>
        <taxon>Corynebacterium</taxon>
    </lineage>
</organism>
<accession>Q8FTQ9</accession>
<dbReference type="GO" id="GO:0005524">
    <property type="term" value="F:ATP binding"/>
    <property type="evidence" value="ECO:0007669"/>
    <property type="project" value="UniProtKB-UniRule"/>
</dbReference>
<keyword evidence="1 5" id="KW-0547">Nucleotide-binding</keyword>
<reference evidence="8 9" key="1">
    <citation type="journal article" date="2003" name="Genome Res.">
        <title>Comparative complete genome sequence analysis of the amino acid replacements responsible for the thermostability of Corynebacterium efficiens.</title>
        <authorList>
            <person name="Nishio Y."/>
            <person name="Nakamura Y."/>
            <person name="Kawarabayasi Y."/>
            <person name="Usuda Y."/>
            <person name="Kimura E."/>
            <person name="Sugimoto S."/>
            <person name="Matsui K."/>
            <person name="Yamagishi A."/>
            <person name="Kikuchi H."/>
            <person name="Ikeo K."/>
            <person name="Gojobori T."/>
        </authorList>
    </citation>
    <scope>NUCLEOTIDE SEQUENCE [LARGE SCALE GENOMIC DNA]</scope>
    <source>
        <strain evidence="9">DSM 44549 / YS-314 / AJ 12310 / JCM 11189 / NBRC 100395</strain>
    </source>
</reference>
<dbReference type="PANTHER" id="PTHR11070:SF45">
    <property type="entry name" value="DNA 3'-5' HELICASE"/>
    <property type="match status" value="1"/>
</dbReference>
<sequence>MPLAHRRKPRRPSGVTTQRHADQTSESTDRPELDAAIREEQSYVDTLFRRLDDEVARANERLADVMRDVDPTNPDPEALVRRETEYHGLNQKLDRLNLAQLGLVFGRIDVQAEPEEIDSPVPGRPDLDRRYIGRMGLDDREDNYRTLLLDWRAPMARPFYLATTVQPEGVEVRRHIRTRGRTVTGIDDEVLSGDATAAVTQSGVGSETALHQALQAARTGHMTNIVETIQREQDEIIRDSTRGVMVVQGGPGTGKTAVALHRVAYLLYTWREQLAKSGVLIIGPNRTFLEYISRVLPELGETGVVLSTIGELYPGVTPTGTEDLLTREIKGSGEMAAILHEAVRAYQTVPDTPVEVTVDGIVISIDATTVAKSRTRARRSRQPHNLARPIFRTHLTEQLAHQMAETIGADPLGGRNLLSGADIDQLHDDLLDDATLLSVVDGFWPELSPHQVLEDLLTDPERIGVAAAGYDDETRSALLRAPGSPWAPSDAALLDELATLIGLPDPEEAREEAEKKWRQEIEDAQEVLDVLSSSQSSDIDDDADLDPDAEVLSAFDIIDAETLAQRQEVRDIRSTAERAQADHKWAYGHVIVDEAQELSPMEWRMVFRRSPSRWMTLVGDIAQTGSPAGVDDWAETLEPFINNRFRHHELTVNYRTPSEIMVLANRILAQINPGMTPATAIRDSGHEVRYLGAGADVDKLKEAFDDDRLTAVISSRATFTPGEHHYVVDEIKGLEFDHVIVVDPAGMLAESPQGLQDLYVAVTRATQSLTIVGELPEGLAD</sequence>
<dbReference type="KEGG" id="cef:CE1502"/>
<evidence type="ECO:0000256" key="3">
    <source>
        <dbReference type="ARBA" id="ARBA00022806"/>
    </source>
</evidence>
<evidence type="ECO:0000259" key="7">
    <source>
        <dbReference type="PROSITE" id="PS51198"/>
    </source>
</evidence>
<dbReference type="GO" id="GO:0005829">
    <property type="term" value="C:cytosol"/>
    <property type="evidence" value="ECO:0007669"/>
    <property type="project" value="TreeGrafter"/>
</dbReference>
<evidence type="ECO:0000256" key="2">
    <source>
        <dbReference type="ARBA" id="ARBA00022801"/>
    </source>
</evidence>
<dbReference type="GO" id="GO:0003677">
    <property type="term" value="F:DNA binding"/>
    <property type="evidence" value="ECO:0007669"/>
    <property type="project" value="InterPro"/>
</dbReference>
<feature type="binding site" evidence="5">
    <location>
        <begin position="249"/>
        <end position="256"/>
    </location>
    <ligand>
        <name>ATP</name>
        <dbReference type="ChEBI" id="CHEBI:30616"/>
    </ligand>
</feature>
<evidence type="ECO:0000256" key="5">
    <source>
        <dbReference type="PROSITE-ProRule" id="PRU00560"/>
    </source>
</evidence>
<keyword evidence="2 5" id="KW-0378">Hydrolase</keyword>
<dbReference type="STRING" id="196164.gene:10741917"/>
<dbReference type="Gene3D" id="3.40.50.300">
    <property type="entry name" value="P-loop containing nucleotide triphosphate hydrolases"/>
    <property type="match status" value="3"/>
</dbReference>
<evidence type="ECO:0000313" key="9">
    <source>
        <dbReference type="Proteomes" id="UP000001409"/>
    </source>
</evidence>
<dbReference type="Proteomes" id="UP000001409">
    <property type="component" value="Chromosome"/>
</dbReference>
<dbReference type="AlphaFoldDB" id="Q8FTQ9"/>
<dbReference type="PANTHER" id="PTHR11070">
    <property type="entry name" value="UVRD / RECB / PCRA DNA HELICASE FAMILY MEMBER"/>
    <property type="match status" value="1"/>
</dbReference>
<dbReference type="SUPFAM" id="SSF52540">
    <property type="entry name" value="P-loop containing nucleoside triphosphate hydrolases"/>
    <property type="match status" value="1"/>
</dbReference>
<dbReference type="GO" id="GO:0016787">
    <property type="term" value="F:hydrolase activity"/>
    <property type="evidence" value="ECO:0007669"/>
    <property type="project" value="UniProtKB-UniRule"/>
</dbReference>
<evidence type="ECO:0000256" key="4">
    <source>
        <dbReference type="ARBA" id="ARBA00022840"/>
    </source>
</evidence>
<keyword evidence="4 5" id="KW-0067">ATP-binding</keyword>
<dbReference type="eggNOG" id="COG3973">
    <property type="taxonomic scope" value="Bacteria"/>
</dbReference>
<feature type="compositionally biased region" description="Basic residues" evidence="6">
    <location>
        <begin position="1"/>
        <end position="11"/>
    </location>
</feature>
<dbReference type="EMBL" id="BA000035">
    <property type="protein sequence ID" value="BAC18312.1"/>
    <property type="molecule type" value="Genomic_DNA"/>
</dbReference>
<dbReference type="InterPro" id="IPR000212">
    <property type="entry name" value="DNA_helicase_UvrD/REP"/>
</dbReference>